<dbReference type="InterPro" id="IPR029063">
    <property type="entry name" value="SAM-dependent_MTases_sf"/>
</dbReference>
<dbReference type="Proteomes" id="UP000199339">
    <property type="component" value="Unassembled WGS sequence"/>
</dbReference>
<dbReference type="EMBL" id="FOUR01000003">
    <property type="protein sequence ID" value="SFM93617.1"/>
    <property type="molecule type" value="Genomic_DNA"/>
</dbReference>
<reference evidence="2" key="1">
    <citation type="submission" date="2016-10" db="EMBL/GenBank/DDBJ databases">
        <authorList>
            <person name="Varghese N."/>
            <person name="Submissions S."/>
        </authorList>
    </citation>
    <scope>NUCLEOTIDE SEQUENCE [LARGE SCALE GENOMIC DNA]</scope>
    <source>
        <strain evidence="2">CGMCC 1.6775</strain>
    </source>
</reference>
<organism evidence="1 2">
    <name type="scientific">Marinobacter pelagius</name>
    <dbReference type="NCBI Taxonomy" id="379482"/>
    <lineage>
        <taxon>Bacteria</taxon>
        <taxon>Pseudomonadati</taxon>
        <taxon>Pseudomonadota</taxon>
        <taxon>Gammaproteobacteria</taxon>
        <taxon>Pseudomonadales</taxon>
        <taxon>Marinobacteraceae</taxon>
        <taxon>Marinobacter</taxon>
    </lineage>
</organism>
<evidence type="ECO:0000313" key="1">
    <source>
        <dbReference type="EMBL" id="SFM93617.1"/>
    </source>
</evidence>
<dbReference type="Gene3D" id="3.40.50.150">
    <property type="entry name" value="Vaccinia Virus protein VP39"/>
    <property type="match status" value="1"/>
</dbReference>
<dbReference type="SUPFAM" id="SSF53335">
    <property type="entry name" value="S-adenosyl-L-methionine-dependent methyltransferases"/>
    <property type="match status" value="1"/>
</dbReference>
<evidence type="ECO:0008006" key="3">
    <source>
        <dbReference type="Google" id="ProtNLM"/>
    </source>
</evidence>
<dbReference type="OrthoDB" id="9793351at2"/>
<sequence>MGLLFEQIDSQSSVIGEITLRRRRIPAIGDRDIYEVKLGEEFLMSSMFVDAEIALSDLGLNAAKGDNLSVVVGGLGLGYTAVAALKHERVSELLVVEYLEPVIRWHQQELVPLGKEINADPCARYIHGSFFDLAVADPETGGFDPDAPGKQFDAILLDIDHSPRALLHDSSASFYTVENIGLMARQLKSGGIFAMWSNEGEDDEFMAVLRDGFIDVACHVVKFYNPFQNRESFNTVYVARKPG</sequence>
<gene>
    <name evidence="1" type="ORF">SAMN04487961_1625</name>
</gene>
<evidence type="ECO:0000313" key="2">
    <source>
        <dbReference type="Proteomes" id="UP000199339"/>
    </source>
</evidence>
<dbReference type="RefSeq" id="WP_092001425.1">
    <property type="nucleotide sequence ID" value="NZ_FOUR01000003.1"/>
</dbReference>
<name>A0A1I4UX61_9GAMM</name>
<keyword evidence="2" id="KW-1185">Reference proteome</keyword>
<dbReference type="AlphaFoldDB" id="A0A1I4UX61"/>
<protein>
    <recommendedName>
        <fullName evidence="3">Spermidine synthase</fullName>
    </recommendedName>
</protein>
<accession>A0A1I4UX61</accession>
<proteinExistence type="predicted"/>